<keyword evidence="3" id="KW-1185">Reference proteome</keyword>
<feature type="compositionally biased region" description="Polar residues" evidence="1">
    <location>
        <begin position="101"/>
        <end position="112"/>
    </location>
</feature>
<protein>
    <submittedName>
        <fullName evidence="2">Uncharacterized protein</fullName>
    </submittedName>
</protein>
<gene>
    <name evidence="2" type="ORF">FGIG_12448</name>
</gene>
<feature type="region of interest" description="Disordered" evidence="1">
    <location>
        <begin position="101"/>
        <end position="129"/>
    </location>
</feature>
<evidence type="ECO:0000256" key="1">
    <source>
        <dbReference type="SAM" id="MobiDB-lite"/>
    </source>
</evidence>
<dbReference type="PANTHER" id="PTHR33663">
    <property type="entry name" value="COILED-COIL DOMAIN-CONTAINING PROTEIN 177"/>
    <property type="match status" value="1"/>
</dbReference>
<dbReference type="EMBL" id="SUNJ01005490">
    <property type="protein sequence ID" value="TPP63597.1"/>
    <property type="molecule type" value="Genomic_DNA"/>
</dbReference>
<sequence length="193" mass="22615">MSIEEAKPKEVPNIDLNNFDDPSFVASRYVLTSPRSLEACANMNIKPVDLLPKSKEEFQREHRNFGKKKMETLFGFFEKERREKLLKVRLERIRLIKQEDPQNAVSSQQHLTHPNGLSFERSNSQPSKLSFSPRQYSAILNKLCPKDVKRIKLAEERYRMGCPRMRNSAPNQRLVVTGRVCFRFWLGQDVLMF</sequence>
<dbReference type="Proteomes" id="UP000316759">
    <property type="component" value="Unassembled WGS sequence"/>
</dbReference>
<dbReference type="AlphaFoldDB" id="A0A504YZI1"/>
<evidence type="ECO:0000313" key="3">
    <source>
        <dbReference type="Proteomes" id="UP000316759"/>
    </source>
</evidence>
<name>A0A504YZI1_FASGI</name>
<dbReference type="InterPro" id="IPR029090">
    <property type="entry name" value="DUF4659"/>
</dbReference>
<dbReference type="OrthoDB" id="200110at2759"/>
<accession>A0A504YZI1</accession>
<evidence type="ECO:0000313" key="2">
    <source>
        <dbReference type="EMBL" id="TPP63597.1"/>
    </source>
</evidence>
<comment type="caution">
    <text evidence="2">The sequence shown here is derived from an EMBL/GenBank/DDBJ whole genome shotgun (WGS) entry which is preliminary data.</text>
</comment>
<proteinExistence type="predicted"/>
<feature type="compositionally biased region" description="Polar residues" evidence="1">
    <location>
        <begin position="120"/>
        <end position="129"/>
    </location>
</feature>
<organism evidence="2 3">
    <name type="scientific">Fasciola gigantica</name>
    <name type="common">Giant liver fluke</name>
    <dbReference type="NCBI Taxonomy" id="46835"/>
    <lineage>
        <taxon>Eukaryota</taxon>
        <taxon>Metazoa</taxon>
        <taxon>Spiralia</taxon>
        <taxon>Lophotrochozoa</taxon>
        <taxon>Platyhelminthes</taxon>
        <taxon>Trematoda</taxon>
        <taxon>Digenea</taxon>
        <taxon>Plagiorchiida</taxon>
        <taxon>Echinostomata</taxon>
        <taxon>Echinostomatoidea</taxon>
        <taxon>Fasciolidae</taxon>
        <taxon>Fasciola</taxon>
    </lineage>
</organism>
<dbReference type="PANTHER" id="PTHR33663:SF2">
    <property type="entry name" value="COILED-COIL DOMAIN-CONTAINING PROTEIN 177"/>
    <property type="match status" value="1"/>
</dbReference>
<reference evidence="2 3" key="1">
    <citation type="submission" date="2019-04" db="EMBL/GenBank/DDBJ databases">
        <title>Annotation for the trematode Fasciola gigantica.</title>
        <authorList>
            <person name="Choi Y.-J."/>
        </authorList>
    </citation>
    <scope>NUCLEOTIDE SEQUENCE [LARGE SCALE GENOMIC DNA]</scope>
    <source>
        <strain evidence="2">Uganda_cow_1</strain>
    </source>
</reference>
<dbReference type="STRING" id="46835.A0A504YZI1"/>